<evidence type="ECO:0000313" key="1">
    <source>
        <dbReference type="EMBL" id="KAK9523791.1"/>
    </source>
</evidence>
<comment type="caution">
    <text evidence="1">The sequence shown here is derived from an EMBL/GenBank/DDBJ whole genome shotgun (WGS) entry which is preliminary data.</text>
</comment>
<organism evidence="1 2">
    <name type="scientific">Zoarces viviparus</name>
    <name type="common">Viviparous eelpout</name>
    <name type="synonym">Blennius viviparus</name>
    <dbReference type="NCBI Taxonomy" id="48416"/>
    <lineage>
        <taxon>Eukaryota</taxon>
        <taxon>Metazoa</taxon>
        <taxon>Chordata</taxon>
        <taxon>Craniata</taxon>
        <taxon>Vertebrata</taxon>
        <taxon>Euteleostomi</taxon>
        <taxon>Actinopterygii</taxon>
        <taxon>Neopterygii</taxon>
        <taxon>Teleostei</taxon>
        <taxon>Neoteleostei</taxon>
        <taxon>Acanthomorphata</taxon>
        <taxon>Eupercaria</taxon>
        <taxon>Perciformes</taxon>
        <taxon>Cottioidei</taxon>
        <taxon>Zoarcales</taxon>
        <taxon>Zoarcidae</taxon>
        <taxon>Zoarcinae</taxon>
        <taxon>Zoarces</taxon>
    </lineage>
</organism>
<proteinExistence type="predicted"/>
<keyword evidence="2" id="KW-1185">Reference proteome</keyword>
<protein>
    <submittedName>
        <fullName evidence="1">Uncharacterized protein</fullName>
    </submittedName>
</protein>
<dbReference type="Proteomes" id="UP001488805">
    <property type="component" value="Unassembled WGS sequence"/>
</dbReference>
<evidence type="ECO:0000313" key="2">
    <source>
        <dbReference type="Proteomes" id="UP001488805"/>
    </source>
</evidence>
<reference evidence="1 2" key="1">
    <citation type="journal article" date="2024" name="Genome Biol. Evol.">
        <title>Chromosome-level genome assembly of the viviparous eelpout Zoarces viviparus.</title>
        <authorList>
            <person name="Fuhrmann N."/>
            <person name="Brasseur M.V."/>
            <person name="Bakowski C.E."/>
            <person name="Podsiadlowski L."/>
            <person name="Prost S."/>
            <person name="Krehenwinkel H."/>
            <person name="Mayer C."/>
        </authorList>
    </citation>
    <scope>NUCLEOTIDE SEQUENCE [LARGE SCALE GENOMIC DNA]</scope>
    <source>
        <strain evidence="1">NO-MEL_2022_Ind0_liver</strain>
    </source>
</reference>
<sequence length="84" mass="9140">MSATITSQQMLCCLFSEGGGELGSVRSSVSVRQMGASRGHAVTGRAGLDPWVLRLQGDKVTFSVLYSGTERRPFTLWLPLQQTH</sequence>
<dbReference type="AlphaFoldDB" id="A0AAW1EM25"/>
<name>A0AAW1EM25_ZOAVI</name>
<dbReference type="EMBL" id="JBCEZU010000156">
    <property type="protein sequence ID" value="KAK9523791.1"/>
    <property type="molecule type" value="Genomic_DNA"/>
</dbReference>
<accession>A0AAW1EM25</accession>
<gene>
    <name evidence="1" type="ORF">VZT92_017685</name>
</gene>